<dbReference type="InterPro" id="IPR025197">
    <property type="entry name" value="DUF4116"/>
</dbReference>
<dbReference type="PROSITE" id="PS00108">
    <property type="entry name" value="PROTEIN_KINASE_ST"/>
    <property type="match status" value="1"/>
</dbReference>
<evidence type="ECO:0000256" key="3">
    <source>
        <dbReference type="ARBA" id="ARBA00022527"/>
    </source>
</evidence>
<evidence type="ECO:0000256" key="9">
    <source>
        <dbReference type="ARBA" id="ARBA00039612"/>
    </source>
</evidence>
<organism evidence="16 17">
    <name type="scientific">Effrenium voratum</name>
    <dbReference type="NCBI Taxonomy" id="2562239"/>
    <lineage>
        <taxon>Eukaryota</taxon>
        <taxon>Sar</taxon>
        <taxon>Alveolata</taxon>
        <taxon>Dinophyceae</taxon>
        <taxon>Suessiales</taxon>
        <taxon>Symbiodiniaceae</taxon>
        <taxon>Effrenium</taxon>
    </lineage>
</organism>
<dbReference type="GO" id="GO:0007165">
    <property type="term" value="P:signal transduction"/>
    <property type="evidence" value="ECO:0007669"/>
    <property type="project" value="TreeGrafter"/>
</dbReference>
<dbReference type="Gene3D" id="1.10.510.10">
    <property type="entry name" value="Transferase(Phosphotransferase) domain 1"/>
    <property type="match status" value="1"/>
</dbReference>
<dbReference type="AlphaFoldDB" id="A0AA36MHW9"/>
<evidence type="ECO:0000259" key="15">
    <source>
        <dbReference type="PROSITE" id="PS50011"/>
    </source>
</evidence>
<reference evidence="16" key="1">
    <citation type="submission" date="2023-08" db="EMBL/GenBank/DDBJ databases">
        <authorList>
            <person name="Chen Y."/>
            <person name="Shah S."/>
            <person name="Dougan E. K."/>
            <person name="Thang M."/>
            <person name="Chan C."/>
        </authorList>
    </citation>
    <scope>NUCLEOTIDE SEQUENCE</scope>
</reference>
<evidence type="ECO:0000256" key="4">
    <source>
        <dbReference type="ARBA" id="ARBA00022679"/>
    </source>
</evidence>
<evidence type="ECO:0000256" key="13">
    <source>
        <dbReference type="ARBA" id="ARBA00048367"/>
    </source>
</evidence>
<dbReference type="FunFam" id="1.10.510.10:FF:000624">
    <property type="entry name" value="Mitogen-activated protein kinase"/>
    <property type="match status" value="1"/>
</dbReference>
<evidence type="ECO:0000256" key="10">
    <source>
        <dbReference type="ARBA" id="ARBA00041902"/>
    </source>
</evidence>
<evidence type="ECO:0000256" key="6">
    <source>
        <dbReference type="ARBA" id="ARBA00022777"/>
    </source>
</evidence>
<protein>
    <recommendedName>
        <fullName evidence="9">Cyclin-dependent kinase 2 homolog</fullName>
        <ecNumber evidence="2">2.7.11.22</ecNumber>
    </recommendedName>
    <alternativeName>
        <fullName evidence="10">Cell division control protein 2 homolog</fullName>
    </alternativeName>
    <alternativeName>
        <fullName evidence="11">cdc2-related kinase 2</fullName>
    </alternativeName>
</protein>
<dbReference type="CDD" id="cd07829">
    <property type="entry name" value="STKc_CDK_like"/>
    <property type="match status" value="1"/>
</dbReference>
<comment type="similarity">
    <text evidence="1">Belongs to the protein kinase superfamily. CMGC Ser/Thr protein kinase family. CDC2/CDKX subfamily.</text>
</comment>
<dbReference type="EMBL" id="CAUJNA010000156">
    <property type="protein sequence ID" value="CAJ1372779.1"/>
    <property type="molecule type" value="Genomic_DNA"/>
</dbReference>
<dbReference type="InterPro" id="IPR008271">
    <property type="entry name" value="Ser/Thr_kinase_AS"/>
</dbReference>
<proteinExistence type="inferred from homology"/>
<dbReference type="GO" id="GO:0010389">
    <property type="term" value="P:regulation of G2/M transition of mitotic cell cycle"/>
    <property type="evidence" value="ECO:0007669"/>
    <property type="project" value="TreeGrafter"/>
</dbReference>
<dbReference type="PROSITE" id="PS00107">
    <property type="entry name" value="PROTEIN_KINASE_ATP"/>
    <property type="match status" value="1"/>
</dbReference>
<sequence length="509" mass="57020">MTAMDDVAVKAEEEALNRTYALLEANPDRQKEVKIRLTNPDFKVRRDALLLLQRLGAKAALHTDVKTSLQNVMPHHPDCTVQLMVACILMAIPLPEECQGETHENCNDCKRHKDCRAVLENRSVMLSAVAKYGGVLEFLLDEFKQDREIVLAAVMQDGDVLQYAHPQCRDTETILVAVSQSGSAVRFAPDQLVQEHEGLKALLANEGTSLCGKYLVKEELGKGVYGSVTKAVNLETKQEVAIKKLHYDPDMWADGIPATAIREVSLLRNFKHPNVVQLLDVINMGHMDMRLVFEFLPSDLYQLQKRMKAEGEILPMDTVRRYARDLMSGLFACHSRQVIHRDLKPQNILVVPDGTLKIADFGLARLLASPQRQYTLEVVTLWYRCPELLLGAANYGYEVDCWSAGCVVAEMVTSSALFPGDSEIGTLFKIFQVLGTPPATAWPHLPYLREKFPQWPGTGLDVLPRASKERQEELDAAQGGVLLRKLLQFNPLDRITSRRALQHAFCAPN</sequence>
<evidence type="ECO:0000313" key="16">
    <source>
        <dbReference type="EMBL" id="CAJ1372779.1"/>
    </source>
</evidence>
<dbReference type="GO" id="GO:0000307">
    <property type="term" value="C:cyclin-dependent protein kinase holoenzyme complex"/>
    <property type="evidence" value="ECO:0007669"/>
    <property type="project" value="TreeGrafter"/>
</dbReference>
<dbReference type="Proteomes" id="UP001178507">
    <property type="component" value="Unassembled WGS sequence"/>
</dbReference>
<dbReference type="GO" id="GO:0030332">
    <property type="term" value="F:cyclin binding"/>
    <property type="evidence" value="ECO:0007669"/>
    <property type="project" value="TreeGrafter"/>
</dbReference>
<dbReference type="SMART" id="SM00220">
    <property type="entry name" value="S_TKc"/>
    <property type="match status" value="1"/>
</dbReference>
<dbReference type="InterPro" id="IPR017441">
    <property type="entry name" value="Protein_kinase_ATP_BS"/>
</dbReference>
<keyword evidence="7 14" id="KW-0067">ATP-binding</keyword>
<feature type="binding site" evidence="14">
    <location>
        <position position="244"/>
    </location>
    <ligand>
        <name>ATP</name>
        <dbReference type="ChEBI" id="CHEBI:30616"/>
    </ligand>
</feature>
<keyword evidence="17" id="KW-1185">Reference proteome</keyword>
<dbReference type="GO" id="GO:0005634">
    <property type="term" value="C:nucleus"/>
    <property type="evidence" value="ECO:0007669"/>
    <property type="project" value="TreeGrafter"/>
</dbReference>
<comment type="caution">
    <text evidence="16">The sequence shown here is derived from an EMBL/GenBank/DDBJ whole genome shotgun (WGS) entry which is preliminary data.</text>
</comment>
<evidence type="ECO:0000256" key="14">
    <source>
        <dbReference type="PROSITE-ProRule" id="PRU10141"/>
    </source>
</evidence>
<evidence type="ECO:0000256" key="11">
    <source>
        <dbReference type="ARBA" id="ARBA00042858"/>
    </source>
</evidence>
<dbReference type="PROSITE" id="PS50011">
    <property type="entry name" value="PROTEIN_KINASE_DOM"/>
    <property type="match status" value="1"/>
</dbReference>
<dbReference type="Pfam" id="PF13475">
    <property type="entry name" value="DUF4116"/>
    <property type="match status" value="1"/>
</dbReference>
<dbReference type="PANTHER" id="PTHR24056:SF254">
    <property type="entry name" value="CYCLIN-DEPENDENT KINASE 2"/>
    <property type="match status" value="1"/>
</dbReference>
<evidence type="ECO:0000256" key="12">
    <source>
        <dbReference type="ARBA" id="ARBA00047811"/>
    </source>
</evidence>
<keyword evidence="5 14" id="KW-0547">Nucleotide-binding</keyword>
<dbReference type="GO" id="GO:0004693">
    <property type="term" value="F:cyclin-dependent protein serine/threonine kinase activity"/>
    <property type="evidence" value="ECO:0007669"/>
    <property type="project" value="UniProtKB-EC"/>
</dbReference>
<dbReference type="GO" id="GO:0005737">
    <property type="term" value="C:cytoplasm"/>
    <property type="evidence" value="ECO:0007669"/>
    <property type="project" value="TreeGrafter"/>
</dbReference>
<keyword evidence="6" id="KW-0418">Kinase</keyword>
<keyword evidence="4" id="KW-0808">Transferase</keyword>
<comment type="subunit">
    <text evidence="8">May form a complex composed of at least the catalytic subunit CRK2 and a cyclin.</text>
</comment>
<dbReference type="InterPro" id="IPR000719">
    <property type="entry name" value="Prot_kinase_dom"/>
</dbReference>
<evidence type="ECO:0000256" key="5">
    <source>
        <dbReference type="ARBA" id="ARBA00022741"/>
    </source>
</evidence>
<dbReference type="InterPro" id="IPR050108">
    <property type="entry name" value="CDK"/>
</dbReference>
<comment type="catalytic activity">
    <reaction evidence="13">
        <text>L-seryl-[protein] + ATP = O-phospho-L-seryl-[protein] + ADP + H(+)</text>
        <dbReference type="Rhea" id="RHEA:17989"/>
        <dbReference type="Rhea" id="RHEA-COMP:9863"/>
        <dbReference type="Rhea" id="RHEA-COMP:11604"/>
        <dbReference type="ChEBI" id="CHEBI:15378"/>
        <dbReference type="ChEBI" id="CHEBI:29999"/>
        <dbReference type="ChEBI" id="CHEBI:30616"/>
        <dbReference type="ChEBI" id="CHEBI:83421"/>
        <dbReference type="ChEBI" id="CHEBI:456216"/>
        <dbReference type="EC" id="2.7.11.22"/>
    </reaction>
</comment>
<dbReference type="Gene3D" id="3.30.200.20">
    <property type="entry name" value="Phosphorylase Kinase, domain 1"/>
    <property type="match status" value="1"/>
</dbReference>
<evidence type="ECO:0000256" key="7">
    <source>
        <dbReference type="ARBA" id="ARBA00022840"/>
    </source>
</evidence>
<dbReference type="PANTHER" id="PTHR24056">
    <property type="entry name" value="CELL DIVISION PROTEIN KINASE"/>
    <property type="match status" value="1"/>
</dbReference>
<dbReference type="SUPFAM" id="SSF56112">
    <property type="entry name" value="Protein kinase-like (PK-like)"/>
    <property type="match status" value="1"/>
</dbReference>
<evidence type="ECO:0000256" key="8">
    <source>
        <dbReference type="ARBA" id="ARBA00038543"/>
    </source>
</evidence>
<evidence type="ECO:0000256" key="2">
    <source>
        <dbReference type="ARBA" id="ARBA00012425"/>
    </source>
</evidence>
<dbReference type="GO" id="GO:0010468">
    <property type="term" value="P:regulation of gene expression"/>
    <property type="evidence" value="ECO:0007669"/>
    <property type="project" value="TreeGrafter"/>
</dbReference>
<dbReference type="InterPro" id="IPR011009">
    <property type="entry name" value="Kinase-like_dom_sf"/>
</dbReference>
<dbReference type="Pfam" id="PF00069">
    <property type="entry name" value="Pkinase"/>
    <property type="match status" value="1"/>
</dbReference>
<comment type="catalytic activity">
    <reaction evidence="12">
        <text>L-threonyl-[protein] + ATP = O-phospho-L-threonyl-[protein] + ADP + H(+)</text>
        <dbReference type="Rhea" id="RHEA:46608"/>
        <dbReference type="Rhea" id="RHEA-COMP:11060"/>
        <dbReference type="Rhea" id="RHEA-COMP:11605"/>
        <dbReference type="ChEBI" id="CHEBI:15378"/>
        <dbReference type="ChEBI" id="CHEBI:30013"/>
        <dbReference type="ChEBI" id="CHEBI:30616"/>
        <dbReference type="ChEBI" id="CHEBI:61977"/>
        <dbReference type="ChEBI" id="CHEBI:456216"/>
        <dbReference type="EC" id="2.7.11.22"/>
    </reaction>
</comment>
<dbReference type="EC" id="2.7.11.22" evidence="2"/>
<evidence type="ECO:0000256" key="1">
    <source>
        <dbReference type="ARBA" id="ARBA00006485"/>
    </source>
</evidence>
<feature type="domain" description="Protein kinase" evidence="15">
    <location>
        <begin position="214"/>
        <end position="506"/>
    </location>
</feature>
<name>A0AA36MHW9_9DINO</name>
<dbReference type="GO" id="GO:0000082">
    <property type="term" value="P:G1/S transition of mitotic cell cycle"/>
    <property type="evidence" value="ECO:0007669"/>
    <property type="project" value="TreeGrafter"/>
</dbReference>
<keyword evidence="3" id="KW-0723">Serine/threonine-protein kinase</keyword>
<accession>A0AA36MHW9</accession>
<gene>
    <name evidence="16" type="ORF">EVOR1521_LOCUS2783</name>
</gene>
<evidence type="ECO:0000313" key="17">
    <source>
        <dbReference type="Proteomes" id="UP001178507"/>
    </source>
</evidence>
<dbReference type="GO" id="GO:0005524">
    <property type="term" value="F:ATP binding"/>
    <property type="evidence" value="ECO:0007669"/>
    <property type="project" value="UniProtKB-UniRule"/>
</dbReference>